<proteinExistence type="predicted"/>
<evidence type="ECO:0000256" key="6">
    <source>
        <dbReference type="ARBA" id="ARBA00022989"/>
    </source>
</evidence>
<keyword evidence="5" id="KW-0552">Olfaction</keyword>
<evidence type="ECO:0000256" key="10">
    <source>
        <dbReference type="SAM" id="Phobius"/>
    </source>
</evidence>
<organism evidence="11 12">
    <name type="scientific">Asbolus verrucosus</name>
    <name type="common">Desert ironclad beetle</name>
    <dbReference type="NCBI Taxonomy" id="1661398"/>
    <lineage>
        <taxon>Eukaryota</taxon>
        <taxon>Metazoa</taxon>
        <taxon>Ecdysozoa</taxon>
        <taxon>Arthropoda</taxon>
        <taxon>Hexapoda</taxon>
        <taxon>Insecta</taxon>
        <taxon>Pterygota</taxon>
        <taxon>Neoptera</taxon>
        <taxon>Endopterygota</taxon>
        <taxon>Coleoptera</taxon>
        <taxon>Polyphaga</taxon>
        <taxon>Cucujiformia</taxon>
        <taxon>Tenebrionidae</taxon>
        <taxon>Pimeliinae</taxon>
        <taxon>Asbolus</taxon>
    </lineage>
</organism>
<evidence type="ECO:0000313" key="11">
    <source>
        <dbReference type="EMBL" id="RZB41628.1"/>
    </source>
</evidence>
<dbReference type="AlphaFoldDB" id="A0A482VCZ6"/>
<evidence type="ECO:0000256" key="2">
    <source>
        <dbReference type="ARBA" id="ARBA00022475"/>
    </source>
</evidence>
<evidence type="ECO:0000256" key="9">
    <source>
        <dbReference type="ARBA" id="ARBA00023224"/>
    </source>
</evidence>
<dbReference type="PANTHER" id="PTHR21137:SF35">
    <property type="entry name" value="ODORANT RECEPTOR 19A-RELATED"/>
    <property type="match status" value="1"/>
</dbReference>
<dbReference type="GO" id="GO:0005549">
    <property type="term" value="F:odorant binding"/>
    <property type="evidence" value="ECO:0007669"/>
    <property type="project" value="InterPro"/>
</dbReference>
<evidence type="ECO:0000256" key="8">
    <source>
        <dbReference type="ARBA" id="ARBA00023170"/>
    </source>
</evidence>
<reference evidence="11 12" key="1">
    <citation type="submission" date="2017-03" db="EMBL/GenBank/DDBJ databases">
        <title>Genome of the blue death feigning beetle - Asbolus verrucosus.</title>
        <authorList>
            <person name="Rider S.D."/>
        </authorList>
    </citation>
    <scope>NUCLEOTIDE SEQUENCE [LARGE SCALE GENOMIC DNA]</scope>
    <source>
        <strain evidence="11">Butters</strain>
        <tissue evidence="11">Head and leg muscle</tissue>
    </source>
</reference>
<gene>
    <name evidence="11" type="ORF">BDFB_008972</name>
</gene>
<keyword evidence="4 10" id="KW-0812">Transmembrane</keyword>
<dbReference type="InterPro" id="IPR004117">
    <property type="entry name" value="7tm6_olfct_rcpt"/>
</dbReference>
<evidence type="ECO:0000256" key="4">
    <source>
        <dbReference type="ARBA" id="ARBA00022692"/>
    </source>
</evidence>
<keyword evidence="3" id="KW-0716">Sensory transduction</keyword>
<keyword evidence="7 10" id="KW-0472">Membrane</keyword>
<name>A0A482VCZ6_ASBVE</name>
<evidence type="ECO:0000256" key="1">
    <source>
        <dbReference type="ARBA" id="ARBA00004651"/>
    </source>
</evidence>
<accession>A0A482VCZ6</accession>
<keyword evidence="6 10" id="KW-1133">Transmembrane helix</keyword>
<dbReference type="GO" id="GO:0004984">
    <property type="term" value="F:olfactory receptor activity"/>
    <property type="evidence" value="ECO:0007669"/>
    <property type="project" value="InterPro"/>
</dbReference>
<keyword evidence="8" id="KW-0675">Receptor</keyword>
<keyword evidence="9" id="KW-0807">Transducer</keyword>
<feature type="transmembrane region" description="Helical" evidence="10">
    <location>
        <begin position="111"/>
        <end position="130"/>
    </location>
</feature>
<feature type="transmembrane region" description="Helical" evidence="10">
    <location>
        <begin position="16"/>
        <end position="41"/>
    </location>
</feature>
<keyword evidence="2" id="KW-1003">Cell membrane</keyword>
<dbReference type="GO" id="GO:0005886">
    <property type="term" value="C:plasma membrane"/>
    <property type="evidence" value="ECO:0007669"/>
    <property type="project" value="UniProtKB-SubCell"/>
</dbReference>
<dbReference type="GO" id="GO:0007165">
    <property type="term" value="P:signal transduction"/>
    <property type="evidence" value="ECO:0007669"/>
    <property type="project" value="UniProtKB-KW"/>
</dbReference>
<dbReference type="OrthoDB" id="6811012at2759"/>
<evidence type="ECO:0000256" key="3">
    <source>
        <dbReference type="ARBA" id="ARBA00022606"/>
    </source>
</evidence>
<comment type="subcellular location">
    <subcellularLocation>
        <location evidence="1">Cell membrane</location>
        <topology evidence="1">Multi-pass membrane protein</topology>
    </subcellularLocation>
</comment>
<sequence length="319" mass="37316">MGLWPKTDDSRRSKLYTLYTVITIIFFLYGSTLLQILYLVFIRTDLDTFIKLMFNMMTRSLLCLKVICLLQNAKIIQRLVESMNSNLFRVKTIEHWNLIRPALLVWRMTYFTIWFLATFTLSVWSIAPILDKSFKEHLLPFPALYPYNTKKSPLYEISYVHQVVGLFITATTDTNLDSLIAALMMFIGAQCDILCDNLRNIDCKKFREQLKVCVQHHKEILRYDNRVRKLFSEMCTIFSFAAKSNHFFNMIALGKVSPVSSEGYSVLTFVTSVVVQVFLYCWFGNEVELKVRLHDNRFCYHDTVCCVEVIYLSIHLSIS</sequence>
<dbReference type="Pfam" id="PF02949">
    <property type="entry name" value="7tm_6"/>
    <property type="match status" value="1"/>
</dbReference>
<keyword evidence="12" id="KW-1185">Reference proteome</keyword>
<protein>
    <submittedName>
        <fullName evidence="11">7tm 6 domain containing protein</fullName>
    </submittedName>
</protein>
<dbReference type="PANTHER" id="PTHR21137">
    <property type="entry name" value="ODORANT RECEPTOR"/>
    <property type="match status" value="1"/>
</dbReference>
<comment type="caution">
    <text evidence="11">The sequence shown here is derived from an EMBL/GenBank/DDBJ whole genome shotgun (WGS) entry which is preliminary data.</text>
</comment>
<dbReference type="Proteomes" id="UP000292052">
    <property type="component" value="Unassembled WGS sequence"/>
</dbReference>
<evidence type="ECO:0000313" key="12">
    <source>
        <dbReference type="Proteomes" id="UP000292052"/>
    </source>
</evidence>
<evidence type="ECO:0000256" key="7">
    <source>
        <dbReference type="ARBA" id="ARBA00023136"/>
    </source>
</evidence>
<dbReference type="EMBL" id="QDEB01112629">
    <property type="protein sequence ID" value="RZB41628.1"/>
    <property type="molecule type" value="Genomic_DNA"/>
</dbReference>
<evidence type="ECO:0000256" key="5">
    <source>
        <dbReference type="ARBA" id="ARBA00022725"/>
    </source>
</evidence>